<gene>
    <name evidence="7" type="ORF">BD410DRAFT_816541</name>
</gene>
<dbReference type="GO" id="GO:0005739">
    <property type="term" value="C:mitochondrion"/>
    <property type="evidence" value="ECO:0007669"/>
    <property type="project" value="UniProtKB-SubCell"/>
</dbReference>
<evidence type="ECO:0000256" key="3">
    <source>
        <dbReference type="ARBA" id="ARBA00023128"/>
    </source>
</evidence>
<evidence type="ECO:0000313" key="8">
    <source>
        <dbReference type="Proteomes" id="UP000294933"/>
    </source>
</evidence>
<dbReference type="EMBL" id="ML170225">
    <property type="protein sequence ID" value="TDL17257.1"/>
    <property type="molecule type" value="Genomic_DNA"/>
</dbReference>
<proteinExistence type="inferred from homology"/>
<dbReference type="Proteomes" id="UP000294933">
    <property type="component" value="Unassembled WGS sequence"/>
</dbReference>
<dbReference type="VEuPathDB" id="FungiDB:BD410DRAFT_816541"/>
<reference evidence="7 8" key="1">
    <citation type="submission" date="2018-06" db="EMBL/GenBank/DDBJ databases">
        <title>A transcriptomic atlas of mushroom development highlights an independent origin of complex multicellularity.</title>
        <authorList>
            <consortium name="DOE Joint Genome Institute"/>
            <person name="Krizsan K."/>
            <person name="Almasi E."/>
            <person name="Merenyi Z."/>
            <person name="Sahu N."/>
            <person name="Viragh M."/>
            <person name="Koszo T."/>
            <person name="Mondo S."/>
            <person name="Kiss B."/>
            <person name="Balint B."/>
            <person name="Kues U."/>
            <person name="Barry K."/>
            <person name="Hegedus J.C."/>
            <person name="Henrissat B."/>
            <person name="Johnson J."/>
            <person name="Lipzen A."/>
            <person name="Ohm R."/>
            <person name="Nagy I."/>
            <person name="Pangilinan J."/>
            <person name="Yan J."/>
            <person name="Xiong Y."/>
            <person name="Grigoriev I.V."/>
            <person name="Hibbett D.S."/>
            <person name="Nagy L.G."/>
        </authorList>
    </citation>
    <scope>NUCLEOTIDE SEQUENCE [LARGE SCALE GENOMIC DNA]</scope>
    <source>
        <strain evidence="7 8">SZMC22713</strain>
    </source>
</reference>
<dbReference type="Pfam" id="PF09597">
    <property type="entry name" value="SAM_Ribosomal_mS41"/>
    <property type="match status" value="1"/>
</dbReference>
<dbReference type="AlphaFoldDB" id="A0A4Y7PP98"/>
<dbReference type="PANTHER" id="PTHR28235">
    <property type="entry name" value="PROTEIN FYV4, MITOCHONDRIAL"/>
    <property type="match status" value="1"/>
</dbReference>
<dbReference type="PANTHER" id="PTHR28235:SF1">
    <property type="entry name" value="SMALL RIBOSOMAL SUBUNIT PROTEIN MS41"/>
    <property type="match status" value="1"/>
</dbReference>
<dbReference type="SMART" id="SM01238">
    <property type="entry name" value="IGR"/>
    <property type="match status" value="1"/>
</dbReference>
<dbReference type="InterPro" id="IPR039603">
    <property type="entry name" value="Ribosomal_mS41"/>
</dbReference>
<evidence type="ECO:0000256" key="2">
    <source>
        <dbReference type="ARBA" id="ARBA00010492"/>
    </source>
</evidence>
<feature type="region of interest" description="Disordered" evidence="5">
    <location>
        <begin position="91"/>
        <end position="124"/>
    </location>
</feature>
<comment type="similarity">
    <text evidence="2">Belongs to the mitochondrion-specific ribosomal protein mS41 family.</text>
</comment>
<keyword evidence="3" id="KW-0496">Mitochondrion</keyword>
<evidence type="ECO:0000259" key="6">
    <source>
        <dbReference type="SMART" id="SM01238"/>
    </source>
</evidence>
<evidence type="ECO:0000256" key="1">
    <source>
        <dbReference type="ARBA" id="ARBA00004173"/>
    </source>
</evidence>
<comment type="subcellular location">
    <subcellularLocation>
        <location evidence="1">Mitochondrion</location>
    </subcellularLocation>
</comment>
<accession>A0A4Y7PP98</accession>
<dbReference type="STRING" id="50990.A0A4Y7PP98"/>
<organism evidence="7 8">
    <name type="scientific">Rickenella mellea</name>
    <dbReference type="NCBI Taxonomy" id="50990"/>
    <lineage>
        <taxon>Eukaryota</taxon>
        <taxon>Fungi</taxon>
        <taxon>Dikarya</taxon>
        <taxon>Basidiomycota</taxon>
        <taxon>Agaricomycotina</taxon>
        <taxon>Agaricomycetes</taxon>
        <taxon>Hymenochaetales</taxon>
        <taxon>Rickenellaceae</taxon>
        <taxon>Rickenella</taxon>
    </lineage>
</organism>
<keyword evidence="8" id="KW-1185">Reference proteome</keyword>
<evidence type="ECO:0000256" key="4">
    <source>
        <dbReference type="ARBA" id="ARBA00035129"/>
    </source>
</evidence>
<dbReference type="OrthoDB" id="18595at2759"/>
<protein>
    <recommendedName>
        <fullName evidence="4">Small ribosomal subunit protein mS41</fullName>
    </recommendedName>
</protein>
<feature type="domain" description="Small ribosomal subunit protein mS41 SAM" evidence="6">
    <location>
        <begin position="35"/>
        <end position="89"/>
    </location>
</feature>
<evidence type="ECO:0000313" key="7">
    <source>
        <dbReference type="EMBL" id="TDL17257.1"/>
    </source>
</evidence>
<feature type="compositionally biased region" description="Basic and acidic residues" evidence="5">
    <location>
        <begin position="91"/>
        <end position="102"/>
    </location>
</feature>
<dbReference type="InterPro" id="IPR019083">
    <property type="entry name" value="SAM_Ribosomal_mS41"/>
</dbReference>
<name>A0A4Y7PP98_9AGAM</name>
<evidence type="ECO:0000256" key="5">
    <source>
        <dbReference type="SAM" id="MobiDB-lite"/>
    </source>
</evidence>
<sequence>MSLLRRLCTCLPPLARSFQTHVPKPPPPTSRIQSAQGFLTAIGRSAESKLKVEDWEELWKLDGKGMKKMGLTIQDRRYILWAMEKFRQGEDPQKFWHPEKPKKTVRGRGPAVQNGKRIRSRRHQ</sequence>